<dbReference type="InterPro" id="IPR002500">
    <property type="entry name" value="PAPS_reduct_dom"/>
</dbReference>
<comment type="caution">
    <text evidence="2">The sequence shown here is derived from an EMBL/GenBank/DDBJ whole genome shotgun (WGS) entry which is preliminary data.</text>
</comment>
<dbReference type="AlphaFoldDB" id="A0A0B1YZN1"/>
<dbReference type="PANTHER" id="PTHR43196">
    <property type="entry name" value="SULFATE ADENYLYLTRANSFERASE SUBUNIT 2"/>
    <property type="match status" value="1"/>
</dbReference>
<dbReference type="Pfam" id="PF01507">
    <property type="entry name" value="PAPS_reduct"/>
    <property type="match status" value="1"/>
</dbReference>
<dbReference type="EMBL" id="JQGJ01000007">
    <property type="protein sequence ID" value="KHK64289.1"/>
    <property type="molecule type" value="Genomic_DNA"/>
</dbReference>
<dbReference type="InterPro" id="IPR050128">
    <property type="entry name" value="Sulfate_adenylyltrnsfr_sub2"/>
</dbReference>
<dbReference type="PANTHER" id="PTHR43196:SF2">
    <property type="entry name" value="PHOSPHOADENOSINE PHOSPHOSULFATE REDUCTASE"/>
    <property type="match status" value="1"/>
</dbReference>
<reference evidence="3" key="1">
    <citation type="submission" date="2015-03" db="EMBL/GenBank/DDBJ databases">
        <title>Pseudomonas frederiksbergensis hydrocarbon degrader.</title>
        <authorList>
            <person name="Brown L.M."/>
            <person name="Ruiz O.N."/>
            <person name="Mueller S."/>
            <person name="Gunasekera T.S."/>
        </authorList>
    </citation>
    <scope>NUCLEOTIDE SEQUENCE [LARGE SCALE GENOMIC DNA]</scope>
    <source>
        <strain evidence="3">SI8</strain>
    </source>
</reference>
<organism evidence="2 3">
    <name type="scientific">Pseudomonas frederiksbergensis</name>
    <dbReference type="NCBI Taxonomy" id="104087"/>
    <lineage>
        <taxon>Bacteria</taxon>
        <taxon>Pseudomonadati</taxon>
        <taxon>Pseudomonadota</taxon>
        <taxon>Gammaproteobacteria</taxon>
        <taxon>Pseudomonadales</taxon>
        <taxon>Pseudomonadaceae</taxon>
        <taxon>Pseudomonas</taxon>
    </lineage>
</organism>
<dbReference type="OrthoDB" id="9774475at2"/>
<sequence>MSKEPQVRHILSLSGGKDSAALAIYMRDRVPEMEYIFSDTGKELPETYDYLQRLENYLGKPLHRLNADLGFDHWYTMYGGMIPSNHRRWCTKMLKLKPFEDFCGDQTVINYVGLRAEENRSGYISHKTNIKAVYPFQEDGLILRDIEEILRTSGVGMPPYTKWGRTRSGCFFCFYQQKIEWVRLKETHPDLYEKAKEYEVPFEKTGNFFTWSQGESLAELEKPERMSQIKRDHALRIERQAQRKDNSTLIAVFSDHESTEAPDDDDDQGCLVCQL</sequence>
<dbReference type="SUPFAM" id="SSF52402">
    <property type="entry name" value="Adenine nucleotide alpha hydrolases-like"/>
    <property type="match status" value="1"/>
</dbReference>
<accession>A0A0B1YZN1</accession>
<name>A0A0B1YZN1_9PSED</name>
<dbReference type="InterPro" id="IPR014729">
    <property type="entry name" value="Rossmann-like_a/b/a_fold"/>
</dbReference>
<proteinExistence type="predicted"/>
<dbReference type="GO" id="GO:0003824">
    <property type="term" value="F:catalytic activity"/>
    <property type="evidence" value="ECO:0007669"/>
    <property type="project" value="InterPro"/>
</dbReference>
<evidence type="ECO:0000313" key="2">
    <source>
        <dbReference type="EMBL" id="KHK64289.1"/>
    </source>
</evidence>
<evidence type="ECO:0000313" key="3">
    <source>
        <dbReference type="Proteomes" id="UP000030949"/>
    </source>
</evidence>
<dbReference type="Proteomes" id="UP000030949">
    <property type="component" value="Unassembled WGS sequence"/>
</dbReference>
<evidence type="ECO:0000259" key="1">
    <source>
        <dbReference type="Pfam" id="PF01507"/>
    </source>
</evidence>
<dbReference type="Gene3D" id="3.40.50.620">
    <property type="entry name" value="HUPs"/>
    <property type="match status" value="1"/>
</dbReference>
<feature type="domain" description="Phosphoadenosine phosphosulphate reductase" evidence="1">
    <location>
        <begin position="9"/>
        <end position="121"/>
    </location>
</feature>
<protein>
    <submittedName>
        <fullName evidence="2">Phosphoadenosine phosphosulfate reductase</fullName>
    </submittedName>
</protein>
<dbReference type="RefSeq" id="WP_039591849.1">
    <property type="nucleotide sequence ID" value="NZ_JQGJ02000007.1"/>
</dbReference>
<gene>
    <name evidence="2" type="ORF">JZ00_13805</name>
</gene>